<dbReference type="AlphaFoldDB" id="A0AAW7XEU5"/>
<sequence length="81" mass="9133">QSLIQNDSCFISDVYGVMNGPFDAICFEKINSDIDLVRQKGWDELQSAPLWDVGDMGKANVYHRLSGFLTTFDDLDLTREG</sequence>
<organism evidence="1 2">
    <name type="scientific">Saccharophagus degradans</name>
    <dbReference type="NCBI Taxonomy" id="86304"/>
    <lineage>
        <taxon>Bacteria</taxon>
        <taxon>Pseudomonadati</taxon>
        <taxon>Pseudomonadota</taxon>
        <taxon>Gammaproteobacteria</taxon>
        <taxon>Cellvibrionales</taxon>
        <taxon>Cellvibrionaceae</taxon>
        <taxon>Saccharophagus</taxon>
    </lineage>
</organism>
<evidence type="ECO:0000313" key="1">
    <source>
        <dbReference type="EMBL" id="MDO6425243.1"/>
    </source>
</evidence>
<evidence type="ECO:0000313" key="2">
    <source>
        <dbReference type="Proteomes" id="UP001169760"/>
    </source>
</evidence>
<accession>A0AAW7XEU5</accession>
<reference evidence="1" key="1">
    <citation type="submission" date="2023-07" db="EMBL/GenBank/DDBJ databases">
        <title>Genome content predicts the carbon catabolic preferences of heterotrophic bacteria.</title>
        <authorList>
            <person name="Gralka M."/>
        </authorList>
    </citation>
    <scope>NUCLEOTIDE SEQUENCE</scope>
    <source>
        <strain evidence="1">I3M17_2</strain>
    </source>
</reference>
<feature type="non-terminal residue" evidence="1">
    <location>
        <position position="81"/>
    </location>
</feature>
<proteinExistence type="predicted"/>
<name>A0AAW7XEU5_9GAMM</name>
<protein>
    <submittedName>
        <fullName evidence="1">Uncharacterized protein</fullName>
    </submittedName>
</protein>
<comment type="caution">
    <text evidence="1">The sequence shown here is derived from an EMBL/GenBank/DDBJ whole genome shotgun (WGS) entry which is preliminary data.</text>
</comment>
<feature type="non-terminal residue" evidence="1">
    <location>
        <position position="1"/>
    </location>
</feature>
<dbReference type="Proteomes" id="UP001169760">
    <property type="component" value="Unassembled WGS sequence"/>
</dbReference>
<gene>
    <name evidence="1" type="ORF">Q4521_22395</name>
</gene>
<dbReference type="RefSeq" id="WP_303494708.1">
    <property type="nucleotide sequence ID" value="NZ_JAUOPB010000479.1"/>
</dbReference>
<dbReference type="EMBL" id="JAUOPB010000479">
    <property type="protein sequence ID" value="MDO6425243.1"/>
    <property type="molecule type" value="Genomic_DNA"/>
</dbReference>